<accession>A0ABV7LD28</accession>
<evidence type="ECO:0000256" key="1">
    <source>
        <dbReference type="SAM" id="SignalP"/>
    </source>
</evidence>
<dbReference type="Proteomes" id="UP001595536">
    <property type="component" value="Unassembled WGS sequence"/>
</dbReference>
<dbReference type="RefSeq" id="WP_376831235.1">
    <property type="nucleotide sequence ID" value="NZ_JBHLWR010000006.1"/>
</dbReference>
<keyword evidence="1" id="KW-0732">Signal</keyword>
<organism evidence="2 3">
    <name type="scientific">Camelimonas abortus</name>
    <dbReference type="NCBI Taxonomy" id="1017184"/>
    <lineage>
        <taxon>Bacteria</taxon>
        <taxon>Pseudomonadati</taxon>
        <taxon>Pseudomonadota</taxon>
        <taxon>Alphaproteobacteria</taxon>
        <taxon>Hyphomicrobiales</taxon>
        <taxon>Chelatococcaceae</taxon>
        <taxon>Camelimonas</taxon>
    </lineage>
</organism>
<feature type="signal peptide" evidence="1">
    <location>
        <begin position="1"/>
        <end position="27"/>
    </location>
</feature>
<dbReference type="EMBL" id="JBHRUV010000012">
    <property type="protein sequence ID" value="MFC3265113.1"/>
    <property type="molecule type" value="Genomic_DNA"/>
</dbReference>
<name>A0ABV7LD28_9HYPH</name>
<proteinExistence type="predicted"/>
<dbReference type="NCBIfam" id="NF047384">
    <property type="entry name" value="BspC_dom"/>
    <property type="match status" value="1"/>
</dbReference>
<evidence type="ECO:0000313" key="3">
    <source>
        <dbReference type="Proteomes" id="UP001595536"/>
    </source>
</evidence>
<dbReference type="InterPro" id="IPR059225">
    <property type="entry name" value="BspC"/>
</dbReference>
<feature type="chain" id="PRO_5047106241" evidence="1">
    <location>
        <begin position="28"/>
        <end position="139"/>
    </location>
</feature>
<protein>
    <submittedName>
        <fullName evidence="2">BspC domain-containing protein</fullName>
    </submittedName>
</protein>
<comment type="caution">
    <text evidence="2">The sequence shown here is derived from an EMBL/GenBank/DDBJ whole genome shotgun (WGS) entry which is preliminary data.</text>
</comment>
<keyword evidence="3" id="KW-1185">Reference proteome</keyword>
<reference evidence="3" key="1">
    <citation type="journal article" date="2019" name="Int. J. Syst. Evol. Microbiol.">
        <title>The Global Catalogue of Microorganisms (GCM) 10K type strain sequencing project: providing services to taxonomists for standard genome sequencing and annotation.</title>
        <authorList>
            <consortium name="The Broad Institute Genomics Platform"/>
            <consortium name="The Broad Institute Genome Sequencing Center for Infectious Disease"/>
            <person name="Wu L."/>
            <person name="Ma J."/>
        </authorList>
    </citation>
    <scope>NUCLEOTIDE SEQUENCE [LARGE SCALE GENOMIC DNA]</scope>
    <source>
        <strain evidence="3">CCM 7941</strain>
    </source>
</reference>
<evidence type="ECO:0000313" key="2">
    <source>
        <dbReference type="EMBL" id="MFC3265113.1"/>
    </source>
</evidence>
<gene>
    <name evidence="2" type="ORF">ACFOEX_01900</name>
</gene>
<sequence>MAMFSRFSRASAAGVALALAAAAPAVAMQPPPPSKNRARNYMTLVRDSHAAPDVAACIATGHDLTLHGDYDRLGFTASEIVAAKRAPAPQSEAGATGPLTGVSVAGAARRRKDGAWENITLRCQIGAAEKVVDIALERR</sequence>